<dbReference type="Gene3D" id="2.60.420.10">
    <property type="entry name" value="Maltose phosphorylase, domain 3"/>
    <property type="match status" value="1"/>
</dbReference>
<protein>
    <submittedName>
        <fullName evidence="3">Trehalose 6-phosphate phosphorylase</fullName>
        <ecNumber evidence="3">2.4.1.216</ecNumber>
    </submittedName>
</protein>
<proteinExistence type="predicted"/>
<evidence type="ECO:0000313" key="4">
    <source>
        <dbReference type="Proteomes" id="UP000069926"/>
    </source>
</evidence>
<evidence type="ECO:0000313" key="3">
    <source>
        <dbReference type="EMBL" id="AMA64812.1"/>
    </source>
</evidence>
<dbReference type="AlphaFoldDB" id="A0A0X8CXQ3"/>
<sequence length="910" mass="105733">MNYLYIIFKPEKLIAYQTKINNKSYSVRYRKINKLDLLKLIKLIKVDFPNINGGILKGDSLNCYSTFCIEISHKEVIDIEKCFYEIFNIPFIRADILIDDSEETLKDAFLKKQDIISCGIDYCGYYPGISEYTTESLLTVANGYLSLRGTLPEMTISDDTYPATYLAGLYNQAISVINSYKINNEDFVNAPNTQYISLRIGNGKFINFTDFKVVSLYRHLDFMKGILSSELQIEDENGRRLKIDSKKFVNMARMTNYSIEYKFCPINFTDQITICTKTDGGTFNYGVERYRSLNSNHYQIKDLIADRNKTYLLAETNQSKIGIGIYTEIIGDFFSEENIKNKIINGNCITQMICFLAVEGIYYKLEKNVAIAISTVFKEDWKYVNTWQMPNFATQLAESINAWKTLWLESDIVISGDMMTQKLLRLNTYHLLSSCSPLTNGKYKLDVSISARGLHGEAYRGHIFWDEIFILPFYIMHYPTTARQLLMYRYRRLNTAKLAAQNAGYQGAMFPWQSGYDGSEQTQTLHINPLTGEWNPDHSHLQYHISLSIAYNIWLYWLNTGDKSFMIEFGLELLFEIAKFWISKTTFDDITNRYHINGIMGPDEFHEYSLGNKEAGLKDNAYTNLMVAWLFNQIDKIVLSFFELDINKIISRLGINNDFWEKLKVIRENLAISINNENIIGQFDGYFVLKEIDWQKYINKYENISRLDRILRSEGKAPDNYKIAKQADLLMIFNNLHQDEVKKLLKDMKYPMPNNYMEKNFFYYFSRTSHGSTLSRIVHALLAENIKMSDLSWQLYSSSLFSDYNDIQGGTTSEGIHTGVMAATLNMTIMSYGGVDIRQPILIINPSLPIHWKYLQFNLYHVDIHYQFFITHETLSINCDQDTEIQVGNNRYYISASKYANIFYKKELLA</sequence>
<dbReference type="PATRIC" id="fig|634113.3.peg.221"/>
<dbReference type="PANTHER" id="PTHR11051:SF8">
    <property type="entry name" value="PROTEIN-GLUCOSYLGALACTOSYLHYDROXYLYSINE GLUCOSIDASE"/>
    <property type="match status" value="1"/>
</dbReference>
<dbReference type="GO" id="GO:0030246">
    <property type="term" value="F:carbohydrate binding"/>
    <property type="evidence" value="ECO:0007669"/>
    <property type="project" value="InterPro"/>
</dbReference>
<dbReference type="GO" id="GO:0005975">
    <property type="term" value="P:carbohydrate metabolic process"/>
    <property type="evidence" value="ECO:0007669"/>
    <property type="project" value="InterPro"/>
</dbReference>
<dbReference type="Gene3D" id="2.70.98.40">
    <property type="entry name" value="Glycoside hydrolase, family 65, N-terminal domain"/>
    <property type="match status" value="1"/>
</dbReference>
<dbReference type="PANTHER" id="PTHR11051">
    <property type="entry name" value="GLYCOSYL HYDROLASE-RELATED"/>
    <property type="match status" value="1"/>
</dbReference>
<keyword evidence="3" id="KW-0328">Glycosyltransferase</keyword>
<dbReference type="KEGG" id="asy:AUT07_00229"/>
<dbReference type="GO" id="GO:0050503">
    <property type="term" value="F:trehalose 6-phosphate phosphorylase activity"/>
    <property type="evidence" value="ECO:0007669"/>
    <property type="project" value="UniProtKB-EC"/>
</dbReference>
<dbReference type="Proteomes" id="UP000069926">
    <property type="component" value="Chromosome"/>
</dbReference>
<dbReference type="RefSeq" id="WP_066283084.1">
    <property type="nucleotide sequence ID" value="NZ_CP013920.1"/>
</dbReference>
<dbReference type="Pfam" id="PF03636">
    <property type="entry name" value="Glyco_hydro_65N"/>
    <property type="match status" value="1"/>
</dbReference>
<dbReference type="SUPFAM" id="SSF74650">
    <property type="entry name" value="Galactose mutarotase-like"/>
    <property type="match status" value="1"/>
</dbReference>
<organism evidence="3 4">
    <name type="scientific">Candidatus Arsenophonus lipoptenae</name>
    <dbReference type="NCBI Taxonomy" id="634113"/>
    <lineage>
        <taxon>Bacteria</taxon>
        <taxon>Pseudomonadati</taxon>
        <taxon>Pseudomonadota</taxon>
        <taxon>Gammaproteobacteria</taxon>
        <taxon>Enterobacterales</taxon>
        <taxon>Morganellaceae</taxon>
        <taxon>Arsenophonus</taxon>
    </lineage>
</organism>
<dbReference type="EMBL" id="CP013920">
    <property type="protein sequence ID" value="AMA64812.1"/>
    <property type="molecule type" value="Genomic_DNA"/>
</dbReference>
<dbReference type="InterPro" id="IPR011013">
    <property type="entry name" value="Gal_mutarotase_sf_dom"/>
</dbReference>
<dbReference type="EC" id="2.4.1.216" evidence="3"/>
<feature type="domain" description="Glycoside hydrolase family 65 N-terminal" evidence="2">
    <location>
        <begin position="131"/>
        <end position="374"/>
    </location>
</feature>
<dbReference type="OrthoDB" id="9816160at2"/>
<keyword evidence="3" id="KW-0808">Transferase</keyword>
<name>A0A0X8CXQ3_9GAMM</name>
<dbReference type="SUPFAM" id="SSF48208">
    <property type="entry name" value="Six-hairpin glycosidases"/>
    <property type="match status" value="1"/>
</dbReference>
<evidence type="ECO:0000259" key="1">
    <source>
        <dbReference type="Pfam" id="PF03632"/>
    </source>
</evidence>
<dbReference type="InterPro" id="IPR008928">
    <property type="entry name" value="6-hairpin_glycosidase_sf"/>
</dbReference>
<dbReference type="InterPro" id="IPR037018">
    <property type="entry name" value="GH65_N"/>
</dbReference>
<dbReference type="Gene3D" id="1.50.10.10">
    <property type="match status" value="1"/>
</dbReference>
<evidence type="ECO:0000259" key="2">
    <source>
        <dbReference type="Pfam" id="PF03636"/>
    </source>
</evidence>
<dbReference type="GO" id="GO:0004553">
    <property type="term" value="F:hydrolase activity, hydrolyzing O-glycosyl compounds"/>
    <property type="evidence" value="ECO:0007669"/>
    <property type="project" value="TreeGrafter"/>
</dbReference>
<dbReference type="STRING" id="634113.AUT07_00229"/>
<accession>A0A0X8CXQ3</accession>
<dbReference type="InterPro" id="IPR005195">
    <property type="entry name" value="Glyco_hydro_65_M"/>
</dbReference>
<keyword evidence="4" id="KW-1185">Reference proteome</keyword>
<gene>
    <name evidence="3" type="primary">trePP</name>
    <name evidence="3" type="ORF">AUT07_00229</name>
</gene>
<dbReference type="InterPro" id="IPR005196">
    <property type="entry name" value="Glyco_hydro_65_N"/>
</dbReference>
<reference evidence="3 4" key="1">
    <citation type="submission" date="2016-01" db="EMBL/GenBank/DDBJ databases">
        <title>Genome sequence of Ca. Arsenophonus lipopteni, the exclusive symbiont of a blood sucking fly Lipoptena cervi (Diptera: Hippoboscidae).</title>
        <authorList>
            <person name="Novakova E."/>
            <person name="Hypsa V."/>
            <person name="Nguyen P."/>
            <person name="Husnik F."/>
            <person name="Darby A.C."/>
        </authorList>
    </citation>
    <scope>NUCLEOTIDE SEQUENCE [LARGE SCALE GENOMIC DNA]</scope>
    <source>
        <strain evidence="3 4">CB</strain>
    </source>
</reference>
<feature type="domain" description="Glycoside hydrolase family 65 central catalytic" evidence="1">
    <location>
        <begin position="425"/>
        <end position="825"/>
    </location>
</feature>
<dbReference type="Pfam" id="PF03632">
    <property type="entry name" value="Glyco_hydro_65m"/>
    <property type="match status" value="1"/>
</dbReference>
<dbReference type="InterPro" id="IPR012341">
    <property type="entry name" value="6hp_glycosidase-like_sf"/>
</dbReference>